<reference evidence="2 3" key="2">
    <citation type="journal article" date="2017" name="Front. Microbiol.">
        <title>Genomics Reveals a Unique Clone of Burkholderia cenocepacia Harboring an Actively Excising Novel Genomic Island.</title>
        <authorList>
            <person name="Patil P.P."/>
            <person name="Mali S."/>
            <person name="Midha S."/>
            <person name="Gautam V."/>
            <person name="Dash L."/>
            <person name="Kumar S."/>
            <person name="Shastri J."/>
            <person name="Singhal L."/>
            <person name="Patil P.B."/>
        </authorList>
    </citation>
    <scope>NUCLEOTIDE SEQUENCE [LARGE SCALE GENOMIC DNA]</scope>
    <source>
        <strain evidence="2 3">BC-19</strain>
    </source>
</reference>
<name>A0ABD4UTS2_9BURK</name>
<proteinExistence type="predicted"/>
<evidence type="ECO:0008006" key="4">
    <source>
        <dbReference type="Google" id="ProtNLM"/>
    </source>
</evidence>
<feature type="non-terminal residue" evidence="2">
    <location>
        <position position="66"/>
    </location>
</feature>
<gene>
    <name evidence="2" type="ORF">UE95_041080</name>
</gene>
<evidence type="ECO:0000256" key="1">
    <source>
        <dbReference type="SAM" id="MobiDB-lite"/>
    </source>
</evidence>
<feature type="region of interest" description="Disordered" evidence="1">
    <location>
        <begin position="1"/>
        <end position="32"/>
    </location>
</feature>
<reference evidence="2 3" key="1">
    <citation type="journal article" date="2017" name="Front. Microbiol.">
        <title>Genomics reveals a unique clone of Burkholderia cenocepacia harbouring an actively excising novel genomic island.</title>
        <authorList>
            <person name="Patil P."/>
            <person name="Mali S."/>
            <person name="Midha S."/>
            <person name="Gautam V."/>
            <person name="Dash L."/>
            <person name="Kumar S."/>
            <person name="Shastri J."/>
            <person name="Singhal L."/>
            <person name="Patil P.B."/>
        </authorList>
    </citation>
    <scope>NUCLEOTIDE SEQUENCE [LARGE SCALE GENOMIC DNA]</scope>
    <source>
        <strain evidence="2 3">BC-19</strain>
    </source>
</reference>
<dbReference type="Proteomes" id="UP000191686">
    <property type="component" value="Unassembled WGS sequence"/>
</dbReference>
<protein>
    <recommendedName>
        <fullName evidence="4">Twin-arginine translocation signal domain-containing protein</fullName>
    </recommendedName>
</protein>
<evidence type="ECO:0000313" key="2">
    <source>
        <dbReference type="EMBL" id="MCW3717657.1"/>
    </source>
</evidence>
<dbReference type="EMBL" id="JYMX02000232">
    <property type="protein sequence ID" value="MCW3717657.1"/>
    <property type="molecule type" value="Genomic_DNA"/>
</dbReference>
<evidence type="ECO:0000313" key="3">
    <source>
        <dbReference type="Proteomes" id="UP000191686"/>
    </source>
</evidence>
<dbReference type="AlphaFoldDB" id="A0ABD4UTS2"/>
<accession>A0ABD4UTS2</accession>
<dbReference type="RefSeq" id="WP_264836525.1">
    <property type="nucleotide sequence ID" value="NZ_JYMX02000232.1"/>
</dbReference>
<dbReference type="InterPro" id="IPR006311">
    <property type="entry name" value="TAT_signal"/>
</dbReference>
<sequence>MRIRTFGRPASSDAPHRDASSVTGADAPMPGRRGFLKLTMAASRCLALGIAPTRARAAARRTVQPS</sequence>
<comment type="caution">
    <text evidence="2">The sequence shown here is derived from an EMBL/GenBank/DDBJ whole genome shotgun (WGS) entry which is preliminary data.</text>
</comment>
<dbReference type="PROSITE" id="PS51318">
    <property type="entry name" value="TAT"/>
    <property type="match status" value="1"/>
</dbReference>
<organism evidence="2 3">
    <name type="scientific">Burkholderia cenocepacia</name>
    <dbReference type="NCBI Taxonomy" id="95486"/>
    <lineage>
        <taxon>Bacteria</taxon>
        <taxon>Pseudomonadati</taxon>
        <taxon>Pseudomonadota</taxon>
        <taxon>Betaproteobacteria</taxon>
        <taxon>Burkholderiales</taxon>
        <taxon>Burkholderiaceae</taxon>
        <taxon>Burkholderia</taxon>
        <taxon>Burkholderia cepacia complex</taxon>
    </lineage>
</organism>